<comment type="subcellular location">
    <subcellularLocation>
        <location evidence="8">Cytoplasm</location>
    </subcellularLocation>
</comment>
<dbReference type="SMART" id="SM00358">
    <property type="entry name" value="DSRM"/>
    <property type="match status" value="1"/>
</dbReference>
<dbReference type="PANTHER" id="PTHR11207:SF0">
    <property type="entry name" value="RIBONUCLEASE 3"/>
    <property type="match status" value="1"/>
</dbReference>
<keyword evidence="3 8" id="KW-0507">mRNA processing</keyword>
<feature type="binding site" evidence="8">
    <location>
        <position position="138"/>
    </location>
    <ligand>
        <name>Mg(2+)</name>
        <dbReference type="ChEBI" id="CHEBI:18420"/>
    </ligand>
</feature>
<dbReference type="GO" id="GO:0019843">
    <property type="term" value="F:rRNA binding"/>
    <property type="evidence" value="ECO:0007669"/>
    <property type="project" value="UniProtKB-KW"/>
</dbReference>
<sequence>MPSTIDPRRQRELVRLLEQLGLEQTKLETINPSQNPEGFDWLLIDRALVHPSFSTTYNNDQLEFVGDSVLRLSVSLFLQERYGDRSVGDLAALRSHLVSDKTLAEIASIYELQKYVVVSNAARNDAQALRSLLADALEALMAAIYVNTRDLHLIRKWLDPHMQRFASALLAIPALGNYKVALQELTQGRWKRLPEYRNIETTESKQTNIFSVEVWFNDRCWGKGQGKSIKAAQQEAAAIALERMQNEI</sequence>
<keyword evidence="8" id="KW-0699">rRNA-binding</keyword>
<dbReference type="PROSITE" id="PS50137">
    <property type="entry name" value="DS_RBD"/>
    <property type="match status" value="1"/>
</dbReference>
<dbReference type="GO" id="GO:0004525">
    <property type="term" value="F:ribonuclease III activity"/>
    <property type="evidence" value="ECO:0007669"/>
    <property type="project" value="UniProtKB-UniRule"/>
</dbReference>
<comment type="cofactor">
    <cofactor evidence="8">
        <name>Mg(2+)</name>
        <dbReference type="ChEBI" id="CHEBI:18420"/>
    </cofactor>
</comment>
<keyword evidence="8" id="KW-0963">Cytoplasm</keyword>
<evidence type="ECO:0000313" key="12">
    <source>
        <dbReference type="Proteomes" id="UP001152872"/>
    </source>
</evidence>
<evidence type="ECO:0000256" key="3">
    <source>
        <dbReference type="ARBA" id="ARBA00022664"/>
    </source>
</evidence>
<dbReference type="Pfam" id="PF00035">
    <property type="entry name" value="dsrm"/>
    <property type="match status" value="1"/>
</dbReference>
<dbReference type="Pfam" id="PF14622">
    <property type="entry name" value="Ribonucleas_3_3"/>
    <property type="match status" value="1"/>
</dbReference>
<dbReference type="SUPFAM" id="SSF54768">
    <property type="entry name" value="dsRNA-binding domain-like"/>
    <property type="match status" value="1"/>
</dbReference>
<reference evidence="11" key="1">
    <citation type="submission" date="2019-05" db="EMBL/GenBank/DDBJ databases">
        <title>Whole genome sequencing of Pseudanabaena catenata USMAC16.</title>
        <authorList>
            <person name="Khan Z."/>
            <person name="Omar W.M."/>
            <person name="Convey P."/>
            <person name="Merican F."/>
            <person name="Najimudin N."/>
        </authorList>
    </citation>
    <scope>NUCLEOTIDE SEQUENCE</scope>
    <source>
        <strain evidence="11">USMAC16</strain>
    </source>
</reference>
<dbReference type="Gene3D" id="1.10.1520.10">
    <property type="entry name" value="Ribonuclease III domain"/>
    <property type="match status" value="1"/>
</dbReference>
<dbReference type="GO" id="GO:0010468">
    <property type="term" value="P:regulation of gene expression"/>
    <property type="evidence" value="ECO:0007669"/>
    <property type="project" value="TreeGrafter"/>
</dbReference>
<name>A0A9X4RJM1_9CYAN</name>
<gene>
    <name evidence="8 11" type="primary">rnc</name>
    <name evidence="11" type="ORF">FEV09_00370</name>
</gene>
<dbReference type="SMART" id="SM00535">
    <property type="entry name" value="RIBOc"/>
    <property type="match status" value="1"/>
</dbReference>
<feature type="active site" evidence="8">
    <location>
        <position position="67"/>
    </location>
</feature>
<dbReference type="CDD" id="cd00593">
    <property type="entry name" value="RIBOc"/>
    <property type="match status" value="1"/>
</dbReference>
<dbReference type="GO" id="GO:0006364">
    <property type="term" value="P:rRNA processing"/>
    <property type="evidence" value="ECO:0007669"/>
    <property type="project" value="UniProtKB-UniRule"/>
</dbReference>
<evidence type="ECO:0000256" key="7">
    <source>
        <dbReference type="ARBA" id="ARBA00022884"/>
    </source>
</evidence>
<evidence type="ECO:0000256" key="1">
    <source>
        <dbReference type="ARBA" id="ARBA00000109"/>
    </source>
</evidence>
<comment type="function">
    <text evidence="8">Digests double-stranded RNA. Involved in the processing of primary rRNA transcript to yield the immediate precursors to the large and small rRNAs (23S and 16S). Processes some mRNAs, and tRNAs when they are encoded in the rRNA operon. Processes pre-crRNA and tracrRNA of type II CRISPR loci if present in the organism.</text>
</comment>
<accession>A0A9X4RJM1</accession>
<dbReference type="InterPro" id="IPR011907">
    <property type="entry name" value="RNase_III"/>
</dbReference>
<keyword evidence="12" id="KW-1185">Reference proteome</keyword>
<evidence type="ECO:0000256" key="2">
    <source>
        <dbReference type="ARBA" id="ARBA00010183"/>
    </source>
</evidence>
<feature type="active site" evidence="8">
    <location>
        <position position="138"/>
    </location>
</feature>
<evidence type="ECO:0000259" key="9">
    <source>
        <dbReference type="PROSITE" id="PS50137"/>
    </source>
</evidence>
<dbReference type="CDD" id="cd10845">
    <property type="entry name" value="DSRM_RNAse_III_family"/>
    <property type="match status" value="1"/>
</dbReference>
<dbReference type="GO" id="GO:0003725">
    <property type="term" value="F:double-stranded RNA binding"/>
    <property type="evidence" value="ECO:0007669"/>
    <property type="project" value="TreeGrafter"/>
</dbReference>
<dbReference type="HAMAP" id="MF_00104">
    <property type="entry name" value="RNase_III"/>
    <property type="match status" value="1"/>
</dbReference>
<keyword evidence="4 8" id="KW-0540">Nuclease</keyword>
<feature type="domain" description="RNase III" evidence="10">
    <location>
        <begin position="13"/>
        <end position="149"/>
    </location>
</feature>
<keyword evidence="8" id="KW-0479">Metal-binding</keyword>
<keyword evidence="8" id="KW-0819">tRNA processing</keyword>
<dbReference type="Gene3D" id="3.30.160.20">
    <property type="match status" value="1"/>
</dbReference>
<keyword evidence="5 8" id="KW-0255">Endonuclease</keyword>
<keyword evidence="6 8" id="KW-0378">Hydrolase</keyword>
<dbReference type="AlphaFoldDB" id="A0A9X4RJM1"/>
<organism evidence="11 12">
    <name type="scientific">Pseudanabaena catenata USMAC16</name>
    <dbReference type="NCBI Taxonomy" id="1855837"/>
    <lineage>
        <taxon>Bacteria</taxon>
        <taxon>Bacillati</taxon>
        <taxon>Cyanobacteriota</taxon>
        <taxon>Cyanophyceae</taxon>
        <taxon>Pseudanabaenales</taxon>
        <taxon>Pseudanabaenaceae</taxon>
        <taxon>Pseudanabaena</taxon>
    </lineage>
</organism>
<comment type="catalytic activity">
    <reaction evidence="1 8">
        <text>Endonucleolytic cleavage to 5'-phosphomonoester.</text>
        <dbReference type="EC" id="3.1.26.3"/>
    </reaction>
</comment>
<evidence type="ECO:0000313" key="11">
    <source>
        <dbReference type="EMBL" id="MDG3493004.1"/>
    </source>
</evidence>
<dbReference type="GO" id="GO:0006397">
    <property type="term" value="P:mRNA processing"/>
    <property type="evidence" value="ECO:0007669"/>
    <property type="project" value="UniProtKB-UniRule"/>
</dbReference>
<dbReference type="GO" id="GO:0046872">
    <property type="term" value="F:metal ion binding"/>
    <property type="evidence" value="ECO:0007669"/>
    <property type="project" value="UniProtKB-KW"/>
</dbReference>
<proteinExistence type="inferred from homology"/>
<dbReference type="PROSITE" id="PS50142">
    <property type="entry name" value="RNASE_3_2"/>
    <property type="match status" value="1"/>
</dbReference>
<dbReference type="NCBIfam" id="TIGR02191">
    <property type="entry name" value="RNaseIII"/>
    <property type="match status" value="1"/>
</dbReference>
<dbReference type="EC" id="3.1.26.3" evidence="8"/>
<comment type="similarity">
    <text evidence="2">Belongs to the ribonuclease III family.</text>
</comment>
<keyword evidence="8" id="KW-0698">rRNA processing</keyword>
<comment type="subunit">
    <text evidence="8">Homodimer.</text>
</comment>
<dbReference type="SUPFAM" id="SSF69065">
    <property type="entry name" value="RNase III domain-like"/>
    <property type="match status" value="1"/>
</dbReference>
<protein>
    <recommendedName>
        <fullName evidence="8">Ribonuclease 3</fullName>
        <ecNumber evidence="8">3.1.26.3</ecNumber>
    </recommendedName>
    <alternativeName>
        <fullName evidence="8">Ribonuclease III</fullName>
        <shortName evidence="8">RNase III</shortName>
    </alternativeName>
</protein>
<keyword evidence="8" id="KW-0460">Magnesium</keyword>
<evidence type="ECO:0000256" key="6">
    <source>
        <dbReference type="ARBA" id="ARBA00022801"/>
    </source>
</evidence>
<dbReference type="InterPro" id="IPR036389">
    <property type="entry name" value="RNase_III_sf"/>
</dbReference>
<evidence type="ECO:0000256" key="4">
    <source>
        <dbReference type="ARBA" id="ARBA00022722"/>
    </source>
</evidence>
<dbReference type="PANTHER" id="PTHR11207">
    <property type="entry name" value="RIBONUCLEASE III"/>
    <property type="match status" value="1"/>
</dbReference>
<feature type="binding site" evidence="8">
    <location>
        <position position="135"/>
    </location>
    <ligand>
        <name>Mg(2+)</name>
        <dbReference type="ChEBI" id="CHEBI:18420"/>
    </ligand>
</feature>
<evidence type="ECO:0000256" key="5">
    <source>
        <dbReference type="ARBA" id="ARBA00022759"/>
    </source>
</evidence>
<dbReference type="GO" id="GO:0005737">
    <property type="term" value="C:cytoplasm"/>
    <property type="evidence" value="ECO:0007669"/>
    <property type="project" value="UniProtKB-SubCell"/>
</dbReference>
<evidence type="ECO:0000256" key="8">
    <source>
        <dbReference type="HAMAP-Rule" id="MF_00104"/>
    </source>
</evidence>
<keyword evidence="7 8" id="KW-0694">RNA-binding</keyword>
<feature type="binding site" evidence="8">
    <location>
        <position position="63"/>
    </location>
    <ligand>
        <name>Mg(2+)</name>
        <dbReference type="ChEBI" id="CHEBI:18420"/>
    </ligand>
</feature>
<dbReference type="InterPro" id="IPR000999">
    <property type="entry name" value="RNase_III_dom"/>
</dbReference>
<dbReference type="RefSeq" id="WP_009625030.1">
    <property type="nucleotide sequence ID" value="NZ_VBTY01000002.1"/>
</dbReference>
<dbReference type="EMBL" id="VBTY01000002">
    <property type="protein sequence ID" value="MDG3493004.1"/>
    <property type="molecule type" value="Genomic_DNA"/>
</dbReference>
<dbReference type="InterPro" id="IPR014720">
    <property type="entry name" value="dsRBD_dom"/>
</dbReference>
<feature type="domain" description="DRBM" evidence="9">
    <location>
        <begin position="177"/>
        <end position="246"/>
    </location>
</feature>
<dbReference type="Proteomes" id="UP001152872">
    <property type="component" value="Unassembled WGS sequence"/>
</dbReference>
<dbReference type="GO" id="GO:0008033">
    <property type="term" value="P:tRNA processing"/>
    <property type="evidence" value="ECO:0007669"/>
    <property type="project" value="UniProtKB-KW"/>
</dbReference>
<dbReference type="PROSITE" id="PS00517">
    <property type="entry name" value="RNASE_3_1"/>
    <property type="match status" value="1"/>
</dbReference>
<evidence type="ECO:0000259" key="10">
    <source>
        <dbReference type="PROSITE" id="PS50142"/>
    </source>
</evidence>
<comment type="caution">
    <text evidence="11">The sequence shown here is derived from an EMBL/GenBank/DDBJ whole genome shotgun (WGS) entry which is preliminary data.</text>
</comment>